<dbReference type="SUPFAM" id="SSF47741">
    <property type="entry name" value="CO dehydrogenase ISP C-domain like"/>
    <property type="match status" value="2"/>
</dbReference>
<evidence type="ECO:0000313" key="21">
    <source>
        <dbReference type="EMBL" id="KAJ8925555.1"/>
    </source>
</evidence>
<evidence type="ECO:0000259" key="20">
    <source>
        <dbReference type="PROSITE" id="PS51387"/>
    </source>
</evidence>
<dbReference type="InterPro" id="IPR036683">
    <property type="entry name" value="CO_DH_flav_C_dom_sf"/>
</dbReference>
<reference evidence="21 22" key="1">
    <citation type="journal article" date="2023" name="Insect Mol. Biol.">
        <title>Genome sequencing provides insights into the evolution of gene families encoding plant cell wall-degrading enzymes in longhorned beetles.</title>
        <authorList>
            <person name="Shin N.R."/>
            <person name="Okamura Y."/>
            <person name="Kirsch R."/>
            <person name="Pauchet Y."/>
        </authorList>
    </citation>
    <scope>NUCLEOTIDE SEQUENCE [LARGE SCALE GENOMIC DNA]</scope>
    <source>
        <strain evidence="21">EAD_L_NR</strain>
    </source>
</reference>
<keyword evidence="10" id="KW-0274">FAD</keyword>
<dbReference type="InterPro" id="IPR037165">
    <property type="entry name" value="AldOxase/xan_DH_Mopterin-bd_sf"/>
</dbReference>
<dbReference type="CDD" id="cd00207">
    <property type="entry name" value="fer2"/>
    <property type="match status" value="1"/>
</dbReference>
<comment type="cofactor">
    <cofactor evidence="1">
        <name>Mo-molybdopterin</name>
        <dbReference type="ChEBI" id="CHEBI:71302"/>
    </cofactor>
</comment>
<dbReference type="Pfam" id="PF00111">
    <property type="entry name" value="Fer2"/>
    <property type="match status" value="2"/>
</dbReference>
<keyword evidence="11" id="KW-0560">Oxidoreductase</keyword>
<evidence type="ECO:0000256" key="11">
    <source>
        <dbReference type="ARBA" id="ARBA00023002"/>
    </source>
</evidence>
<dbReference type="InterPro" id="IPR012675">
    <property type="entry name" value="Beta-grasp_dom_sf"/>
</dbReference>
<dbReference type="SUPFAM" id="SSF56176">
    <property type="entry name" value="FAD-binding/transporter-associated domain-like"/>
    <property type="match status" value="2"/>
</dbReference>
<dbReference type="Pfam" id="PF01315">
    <property type="entry name" value="Ald_Xan_dh_C"/>
    <property type="match status" value="2"/>
</dbReference>
<evidence type="ECO:0000256" key="9">
    <source>
        <dbReference type="ARBA" id="ARBA00022723"/>
    </source>
</evidence>
<evidence type="ECO:0000256" key="16">
    <source>
        <dbReference type="ARBA" id="ARBA00034078"/>
    </source>
</evidence>
<dbReference type="SMART" id="SM01008">
    <property type="entry name" value="Ald_Xan_dh_C"/>
    <property type="match status" value="2"/>
</dbReference>
<dbReference type="SUPFAM" id="SSF56003">
    <property type="entry name" value="Molybdenum cofactor-binding domain"/>
    <property type="match status" value="2"/>
</dbReference>
<dbReference type="InterPro" id="IPR005107">
    <property type="entry name" value="CO_DH_flav_C"/>
</dbReference>
<keyword evidence="9" id="KW-0479">Metal-binding</keyword>
<dbReference type="Pfam" id="PF02738">
    <property type="entry name" value="MoCoBD_1"/>
    <property type="match status" value="2"/>
</dbReference>
<proteinExistence type="inferred from homology"/>
<dbReference type="SUPFAM" id="SSF55447">
    <property type="entry name" value="CO dehydrogenase flavoprotein C-terminal domain-like"/>
    <property type="match status" value="2"/>
</dbReference>
<comment type="similarity">
    <text evidence="4">Belongs to the xanthine dehydrogenase family.</text>
</comment>
<keyword evidence="6" id="KW-0500">Molybdenum</keyword>
<dbReference type="InterPro" id="IPR016166">
    <property type="entry name" value="FAD-bd_PCMH"/>
</dbReference>
<dbReference type="InterPro" id="IPR036856">
    <property type="entry name" value="Ald_Oxase/Xan_DH_a/b_sf"/>
</dbReference>
<evidence type="ECO:0000256" key="7">
    <source>
        <dbReference type="ARBA" id="ARBA00022630"/>
    </source>
</evidence>
<evidence type="ECO:0000256" key="12">
    <source>
        <dbReference type="ARBA" id="ARBA00023004"/>
    </source>
</evidence>
<dbReference type="Pfam" id="PF01799">
    <property type="entry name" value="Fer2_2"/>
    <property type="match status" value="2"/>
</dbReference>
<dbReference type="SMART" id="SM01092">
    <property type="entry name" value="CO_deh_flav_C"/>
    <property type="match status" value="2"/>
</dbReference>
<feature type="domain" description="FAD-binding PCMH-type" evidence="20">
    <location>
        <begin position="199"/>
        <end position="381"/>
    </location>
</feature>
<dbReference type="InterPro" id="IPR002888">
    <property type="entry name" value="2Fe-2S-bd"/>
</dbReference>
<dbReference type="InterPro" id="IPR002346">
    <property type="entry name" value="Mopterin_DH_FAD-bd"/>
</dbReference>
<dbReference type="Pfam" id="PF03450">
    <property type="entry name" value="CO_deh_flav_C"/>
    <property type="match status" value="2"/>
</dbReference>
<evidence type="ECO:0000313" key="22">
    <source>
        <dbReference type="Proteomes" id="UP001159042"/>
    </source>
</evidence>
<comment type="cofactor">
    <cofactor evidence="2">
        <name>FAD</name>
        <dbReference type="ChEBI" id="CHEBI:57692"/>
    </cofactor>
</comment>
<dbReference type="FunFam" id="3.30.465.10:FF:000013">
    <property type="entry name" value="Aldehyde oxidase"/>
    <property type="match status" value="2"/>
</dbReference>
<dbReference type="InterPro" id="IPR036318">
    <property type="entry name" value="FAD-bd_PCMH-like_sf"/>
</dbReference>
<comment type="catalytic activity">
    <reaction evidence="17">
        <text>indole-3-acetaldehyde + O2 + H2O = (indol-3-yl)acetate + H2O2 + H(+)</text>
        <dbReference type="Rhea" id="RHEA:16277"/>
        <dbReference type="ChEBI" id="CHEBI:15377"/>
        <dbReference type="ChEBI" id="CHEBI:15378"/>
        <dbReference type="ChEBI" id="CHEBI:15379"/>
        <dbReference type="ChEBI" id="CHEBI:16240"/>
        <dbReference type="ChEBI" id="CHEBI:18086"/>
        <dbReference type="ChEBI" id="CHEBI:30854"/>
        <dbReference type="EC" id="1.2.3.7"/>
    </reaction>
</comment>
<dbReference type="FunFam" id="3.30.390.50:FF:000003">
    <property type="entry name" value="Aldehyde oxidase1"/>
    <property type="match status" value="2"/>
</dbReference>
<evidence type="ECO:0000256" key="2">
    <source>
        <dbReference type="ARBA" id="ARBA00001974"/>
    </source>
</evidence>
<evidence type="ECO:0000256" key="3">
    <source>
        <dbReference type="ARBA" id="ARBA00004275"/>
    </source>
</evidence>
<dbReference type="FunFam" id="3.10.20.30:FF:000012">
    <property type="entry name" value="Xanthine dehydrogenase/oxidase"/>
    <property type="match status" value="1"/>
</dbReference>
<dbReference type="GO" id="GO:0071949">
    <property type="term" value="F:FAD binding"/>
    <property type="evidence" value="ECO:0007669"/>
    <property type="project" value="InterPro"/>
</dbReference>
<keyword evidence="14" id="KW-0520">NAD</keyword>
<comment type="subunit">
    <text evidence="5">Homodimer.</text>
</comment>
<comment type="cofactor">
    <cofactor evidence="16">
        <name>[2Fe-2S] cluster</name>
        <dbReference type="ChEBI" id="CHEBI:190135"/>
    </cofactor>
</comment>
<evidence type="ECO:0000259" key="19">
    <source>
        <dbReference type="PROSITE" id="PS51085"/>
    </source>
</evidence>
<evidence type="ECO:0000256" key="13">
    <source>
        <dbReference type="ARBA" id="ARBA00023014"/>
    </source>
</evidence>
<comment type="subcellular location">
    <subcellularLocation>
        <location evidence="3">Peroxisome</location>
    </subcellularLocation>
</comment>
<dbReference type="Gene3D" id="3.10.20.30">
    <property type="match status" value="2"/>
</dbReference>
<dbReference type="SUPFAM" id="SSF54292">
    <property type="entry name" value="2Fe-2S ferredoxin-like"/>
    <property type="match status" value="2"/>
</dbReference>
<dbReference type="InterPro" id="IPR016208">
    <property type="entry name" value="Ald_Oxase/xanthine_DH-like"/>
</dbReference>
<comment type="caution">
    <text evidence="21">The sequence shown here is derived from an EMBL/GenBank/DDBJ whole genome shotgun (WGS) entry which is preliminary data.</text>
</comment>
<evidence type="ECO:0000256" key="6">
    <source>
        <dbReference type="ARBA" id="ARBA00022505"/>
    </source>
</evidence>
<evidence type="ECO:0000256" key="18">
    <source>
        <dbReference type="ARBA" id="ARBA00072265"/>
    </source>
</evidence>
<evidence type="ECO:0000256" key="5">
    <source>
        <dbReference type="ARBA" id="ARBA00011738"/>
    </source>
</evidence>
<dbReference type="EMBL" id="JANEYG010000001">
    <property type="protein sequence ID" value="KAJ8925555.1"/>
    <property type="molecule type" value="Genomic_DNA"/>
</dbReference>
<keyword evidence="8" id="KW-0001">2Fe-2S</keyword>
<dbReference type="InterPro" id="IPR008274">
    <property type="entry name" value="AldOxase/xan_DH_MoCoBD1"/>
</dbReference>
<dbReference type="Gene3D" id="1.10.150.120">
    <property type="entry name" value="[2Fe-2S]-binding domain"/>
    <property type="match status" value="2"/>
</dbReference>
<feature type="domain" description="2Fe-2S ferredoxin-type" evidence="19">
    <location>
        <begin position="1251"/>
        <end position="1338"/>
    </location>
</feature>
<dbReference type="Gene3D" id="3.30.390.50">
    <property type="entry name" value="CO dehydrogenase flavoprotein, C-terminal domain"/>
    <property type="match status" value="2"/>
</dbReference>
<dbReference type="Pfam" id="PF00941">
    <property type="entry name" value="FAD_binding_5"/>
    <property type="match status" value="2"/>
</dbReference>
<evidence type="ECO:0000256" key="17">
    <source>
        <dbReference type="ARBA" id="ARBA00052415"/>
    </source>
</evidence>
<evidence type="ECO:0000256" key="1">
    <source>
        <dbReference type="ARBA" id="ARBA00001924"/>
    </source>
</evidence>
<dbReference type="FunFam" id="3.30.365.10:FF:000008">
    <property type="entry name" value="Aldehyde oxidase1"/>
    <property type="match status" value="1"/>
</dbReference>
<protein>
    <recommendedName>
        <fullName evidence="18">Indole-3-acetaldehyde oxidase</fullName>
    </recommendedName>
</protein>
<gene>
    <name evidence="21" type="ORF">NQ315_009395</name>
</gene>
<evidence type="ECO:0000256" key="8">
    <source>
        <dbReference type="ARBA" id="ARBA00022714"/>
    </source>
</evidence>
<dbReference type="InterPro" id="IPR036884">
    <property type="entry name" value="2Fe-2S-bd_dom_sf"/>
</dbReference>
<dbReference type="Gene3D" id="3.90.1170.50">
    <property type="entry name" value="Aldehyde oxidase/xanthine dehydrogenase, a/b hammerhead"/>
    <property type="match status" value="2"/>
</dbReference>
<evidence type="ECO:0000256" key="15">
    <source>
        <dbReference type="ARBA" id="ARBA00023140"/>
    </source>
</evidence>
<dbReference type="GO" id="GO:0050302">
    <property type="term" value="F:indole-3-acetaldehyde oxidase activity"/>
    <property type="evidence" value="ECO:0007669"/>
    <property type="project" value="UniProtKB-EC"/>
</dbReference>
<dbReference type="Pfam" id="PF20256">
    <property type="entry name" value="MoCoBD_2"/>
    <property type="match status" value="2"/>
</dbReference>
<evidence type="ECO:0000256" key="4">
    <source>
        <dbReference type="ARBA" id="ARBA00006849"/>
    </source>
</evidence>
<dbReference type="InterPro" id="IPR001041">
    <property type="entry name" value="2Fe-2S_ferredoxin-type"/>
</dbReference>
<dbReference type="GO" id="GO:0051537">
    <property type="term" value="F:2 iron, 2 sulfur cluster binding"/>
    <property type="evidence" value="ECO:0007669"/>
    <property type="project" value="UniProtKB-KW"/>
</dbReference>
<dbReference type="InterPro" id="IPR036010">
    <property type="entry name" value="2Fe-2S_ferredoxin-like_sf"/>
</dbReference>
<keyword evidence="15" id="KW-0576">Peroxisome</keyword>
<dbReference type="PROSITE" id="PS51387">
    <property type="entry name" value="FAD_PCMH"/>
    <property type="match status" value="2"/>
</dbReference>
<dbReference type="PROSITE" id="PS51085">
    <property type="entry name" value="2FE2S_FER_2"/>
    <property type="match status" value="2"/>
</dbReference>
<dbReference type="InterPro" id="IPR046867">
    <property type="entry name" value="AldOxase/xan_DH_MoCoBD2"/>
</dbReference>
<keyword evidence="12" id="KW-0408">Iron</keyword>
<dbReference type="InterPro" id="IPR000674">
    <property type="entry name" value="Ald_Oxase/Xan_DH_a/b"/>
</dbReference>
<evidence type="ECO:0000256" key="10">
    <source>
        <dbReference type="ARBA" id="ARBA00022827"/>
    </source>
</evidence>
<organism evidence="21 22">
    <name type="scientific">Exocentrus adspersus</name>
    <dbReference type="NCBI Taxonomy" id="1586481"/>
    <lineage>
        <taxon>Eukaryota</taxon>
        <taxon>Metazoa</taxon>
        <taxon>Ecdysozoa</taxon>
        <taxon>Arthropoda</taxon>
        <taxon>Hexapoda</taxon>
        <taxon>Insecta</taxon>
        <taxon>Pterygota</taxon>
        <taxon>Neoptera</taxon>
        <taxon>Endopterygota</taxon>
        <taxon>Coleoptera</taxon>
        <taxon>Polyphaga</taxon>
        <taxon>Cucujiformia</taxon>
        <taxon>Chrysomeloidea</taxon>
        <taxon>Cerambycidae</taxon>
        <taxon>Lamiinae</taxon>
        <taxon>Acanthocinini</taxon>
        <taxon>Exocentrus</taxon>
    </lineage>
</organism>
<feature type="domain" description="FAD-binding PCMH-type" evidence="20">
    <location>
        <begin position="1443"/>
        <end position="1625"/>
    </location>
</feature>
<dbReference type="PANTHER" id="PTHR11908">
    <property type="entry name" value="XANTHINE DEHYDROGENASE"/>
    <property type="match status" value="1"/>
</dbReference>
<dbReference type="PANTHER" id="PTHR11908:SF132">
    <property type="entry name" value="ALDEHYDE OXIDASE 1-RELATED"/>
    <property type="match status" value="1"/>
</dbReference>
<evidence type="ECO:0000256" key="14">
    <source>
        <dbReference type="ARBA" id="ARBA00023027"/>
    </source>
</evidence>
<dbReference type="FunFam" id="3.30.365.10:FF:000001">
    <property type="entry name" value="Xanthine dehydrogenase oxidase"/>
    <property type="match status" value="1"/>
</dbReference>
<dbReference type="GO" id="GO:0005777">
    <property type="term" value="C:peroxisome"/>
    <property type="evidence" value="ECO:0007669"/>
    <property type="project" value="UniProtKB-SubCell"/>
</dbReference>
<dbReference type="Gene3D" id="3.30.465.10">
    <property type="match status" value="2"/>
</dbReference>
<dbReference type="Proteomes" id="UP001159042">
    <property type="component" value="Unassembled WGS sequence"/>
</dbReference>
<dbReference type="SUPFAM" id="SSF54665">
    <property type="entry name" value="CO dehydrogenase molybdoprotein N-domain-like"/>
    <property type="match status" value="2"/>
</dbReference>
<keyword evidence="22" id="KW-1185">Reference proteome</keyword>
<dbReference type="GO" id="GO:0005506">
    <property type="term" value="F:iron ion binding"/>
    <property type="evidence" value="ECO:0007669"/>
    <property type="project" value="InterPro"/>
</dbReference>
<dbReference type="Gene3D" id="3.30.365.10">
    <property type="entry name" value="Aldehyde oxidase/xanthine dehydrogenase, molybdopterin binding domain"/>
    <property type="match status" value="8"/>
</dbReference>
<keyword evidence="13" id="KW-0411">Iron-sulfur</keyword>
<keyword evidence="7" id="KW-0285">Flavoprotein</keyword>
<name>A0AAV8WFN2_9CUCU</name>
<dbReference type="InterPro" id="IPR016169">
    <property type="entry name" value="FAD-bd_PCMH_sub2"/>
</dbReference>
<accession>A0AAV8WFN2</accession>
<dbReference type="InterPro" id="IPR006058">
    <property type="entry name" value="2Fe2S_fd_BS"/>
</dbReference>
<dbReference type="PROSITE" id="PS00197">
    <property type="entry name" value="2FE2S_FER_1"/>
    <property type="match status" value="2"/>
</dbReference>
<feature type="domain" description="2Fe-2S ferredoxin-type" evidence="19">
    <location>
        <begin position="5"/>
        <end position="92"/>
    </location>
</feature>
<sequence>MDKLSKLKFRISDKEYSVNAEDVSPETTLNKYLRDHLHLTGTKRLCMEGGCGSCIVAVEDTVGDTKRIYAVNSCLVSIYSVHGKTIHTVEGIGNPVKGFHPIQKLLADNNGTQCGFCSPGMVMNMYALNESGPKTEQEIEDSFSGNICRCTGYRPILYAFRKLAVDSKEFIDIEDLKPCKRDKCINDCKGKCSKKSYEIKEDPFRWIKVYKLSEVLLLLKAIGTNNYMLVAGNTAKGVYRSTTTPDLYIDVSEVTELTTYSATSTKLSVGGNFTLNNAINVFKEVAAGNANFAYLSTIAKHISLVANVPVRNIGTIAGNLMMKYNNNDFPSDIFLLLETFNASIVIVDIQANEESVSPADFLNLDMTKKVIKQIVFTALDSDYKYESYKIMNRAQNTHALVNAGFLVQLNYQTVVSARIVYGNINPTFIHASNLETFLRGRILFDNSVLSRAFQVLDIEINPDYVLPEPTPEFRKLLAISLFYKFVLSITPEDLVSSRNKSGGSLIQRPLSKGSQEFGTIPDNYPVGEPVVKVEALAQCSGQAEYIADIADRPSQLFGALVTAKAVANSQILSVDASKALALEGVVAYFGKDDVPGENTFTPSSSGFPLAEELFCSGRVQYYDQTIGIIVAEDQGLAMRAANLVEVQYSAPSQKPYLNIKQVLDANDTSRIRVLTNVVAEKKGTDVTHVIKGNFYVGHQYHFHMETQCCNVVPTEDGLDIHPSTQWMDLIQQSCSAALNIPTNKINISVRRLGGGFGAKIMRNSLVSTAATLAAYKLNQPVKISLSLEMNIAVIGKRYPLYTTYEVGVNDKGVIQYLECDLYTDIGVGGNETPGYVIVDLFKNCYDYSTWTFTTHSVATDTHANCSTRAPGSLEGTAAIEHIMEHIAHEINVDAADVKAANMDKVKFAKVGEIFDQLHTWAEIASRKQEIETFNKENRWKKRGISLIPLAWPLNLPINYSALVSVFHGDGGIAISHGGIEMGQGVNTKATQACAQRLGVPMEMVSVKPSYNVVVANSMVSGGSITSEAICFAVLRACDTLLERLEPIKERLGGNPAWKELINAAYAANVQLIATGFFAPTEPGFPSYIVYGAGASEVEVDILTGQSQILRYDMIEDTGESINPLVDIGQVEGAVAMGLGYFTMEQIISNEEGRILTNRTWNYTPPQAKDIPVDLRIKFPENNPNPNGVLRSKAVAEPPICVTCSIPLAIRDAMASARAEADPDKPKFYPFDGPSTVENTLLNSLNSYDQLSEIKFKISDTEYTVQVGAVTPETTLNKYLRDYLHLTGTKKLCLEGGCGTCIVAVEETVGDTKRVFAVNSCLVSIYSVHGWTIHTIESIGNPVIGYHPLQKLLADNNGSQCGFCSAGMIMNMYALKESGPKTAQEIEDGFSGNICRCTGYRPILHAFRQLAADAGDIEDLKPCKKGTCFNDCKDKCDKNKSFKIVDQLFRWIKVYKLSEVLLILRTMQAKTYMLVAGNTAKGVYRPVTLPDLYIDVSDVKELTSYSVTSTAVTLGGNFALKDTIDVFKETAAGNANFAYLATMAKHIALVANIPVRNIGTIAGNLMIKYNHNEFPSDIFLLLETFDATLVIVDTQGREVRVSPKDFLSLDMNRRVIKQVVLKPLDSNYKYETYKIMARSQNTHALVNAGFLLKLNYQTVVSARIVYGHINPKFVHASSLESFLPGKVLFNNKVLRQSFQVLDAELNPDHVLPDPTPEFRKLLAISLFYKFVLKTAPQNLVSIRNRSGGSLLIRPLSTALQEFGTNPAKYPVTEPIIKVEALAQCSGQAEYIPDIPDRPYQLFGALVTAKAPANSQIISVDTSRALAIKGVVAYFGKDDVPGQNVFIPAAMGLPVSEELFCSGRVLYYDQTIGIIVAVTQELAIDAAKLVEVAYSAPTQKPYLNVKEVVAANDTTRITAVTTVIAERRGTDVTHVIKGKFYIGMQYHFHMEAQCCSVVPTEDGIDLYPSTQWMDLNQQACAAALNISTNNTQIRGGFGAKIMRNSLVSTAAAVAAHILHKPVKIWLPMETNMTVLGKRIPLYTEYEVGVNDQGVIQYLETDLYSDMGVGGNEDVDPYLIDMFENCYDFSTWTFTTHTVATDTHANCWTRAPGSLEGTAAIEHIMEQIAYTVKLDTAAVKAANMDRVSHPLVGQLWDEMQTWADIPNRKQEIATYNAANRWKKRGISIVPMAWTLDFEVNYSILVSIYHGDGGVVISHGGIEMGQGINTKAIQACAHKFGIPIDIVSVKPSYNVIAPNSYASGGSITSEGVCYGVLNACDVLLERLAPIKESLGGNPTWEELINAAFLANIQLTASGFFAPSQPNYPIYVVYGVCASEVEVDILTGQNQILRYDVLEDVGESISPLIDIGQVEGAVVMGIGYYTTENIVQNEEGEILTNRTWYYTPPQAKDIPINFRVKFPENNPNPKGVLGSKAIAEPPICLTCSIPLAIRNAVASARAEADPSQPLFYPIDGPSTVENTLLNTLNTYEQYVL</sequence>